<evidence type="ECO:0000256" key="9">
    <source>
        <dbReference type="SAM" id="MobiDB-lite"/>
    </source>
</evidence>
<feature type="region of interest" description="Disordered" evidence="9">
    <location>
        <begin position="1"/>
        <end position="28"/>
    </location>
</feature>
<accession>A0A5P8I4K6</accession>
<name>A0A5P8I4K6_HOFMI</name>
<keyword evidence="4 7" id="KW-0238">DNA-binding</keyword>
<dbReference type="GO" id="GO:0009948">
    <property type="term" value="P:anterior/posterior axis specification"/>
    <property type="evidence" value="ECO:0007669"/>
    <property type="project" value="TreeGrafter"/>
</dbReference>
<comment type="subcellular location">
    <subcellularLocation>
        <location evidence="1 7 8">Nucleus</location>
    </subcellularLocation>
</comment>
<dbReference type="PROSITE" id="PS50071">
    <property type="entry name" value="HOMEOBOX_2"/>
    <property type="match status" value="1"/>
</dbReference>
<evidence type="ECO:0000256" key="6">
    <source>
        <dbReference type="ARBA" id="ARBA00023242"/>
    </source>
</evidence>
<dbReference type="Gene3D" id="1.10.10.60">
    <property type="entry name" value="Homeodomain-like"/>
    <property type="match status" value="1"/>
</dbReference>
<dbReference type="EMBL" id="MN275827">
    <property type="protein sequence ID" value="QFQ66885.1"/>
    <property type="molecule type" value="mRNA"/>
</dbReference>
<dbReference type="CDD" id="cd00086">
    <property type="entry name" value="homeodomain"/>
    <property type="match status" value="1"/>
</dbReference>
<feature type="DNA-binding region" description="Homeobox" evidence="7">
    <location>
        <begin position="184"/>
        <end position="243"/>
    </location>
</feature>
<evidence type="ECO:0000256" key="7">
    <source>
        <dbReference type="PROSITE-ProRule" id="PRU00108"/>
    </source>
</evidence>
<dbReference type="GO" id="GO:0000981">
    <property type="term" value="F:DNA-binding transcription factor activity, RNA polymerase II-specific"/>
    <property type="evidence" value="ECO:0007669"/>
    <property type="project" value="InterPro"/>
</dbReference>
<evidence type="ECO:0000256" key="2">
    <source>
        <dbReference type="ARBA" id="ARBA00010341"/>
    </source>
</evidence>
<protein>
    <submittedName>
        <fullName evidence="11">Cdx protein</fullName>
    </submittedName>
</protein>
<keyword evidence="6 7" id="KW-0539">Nucleus</keyword>
<evidence type="ECO:0000256" key="8">
    <source>
        <dbReference type="RuleBase" id="RU000682"/>
    </source>
</evidence>
<feature type="compositionally biased region" description="Low complexity" evidence="9">
    <location>
        <begin position="250"/>
        <end position="262"/>
    </location>
</feature>
<dbReference type="PANTHER" id="PTHR24332">
    <property type="entry name" value="HOMEOBOX PROTEIN CDX"/>
    <property type="match status" value="1"/>
</dbReference>
<dbReference type="InterPro" id="IPR017970">
    <property type="entry name" value="Homeobox_CS"/>
</dbReference>
<evidence type="ECO:0000313" key="11">
    <source>
        <dbReference type="EMBL" id="QFQ66885.1"/>
    </source>
</evidence>
<sequence>MHLEALDSHHTLDVMSNRTPPHQAAPGSNNNWFLPASNFHTAYSQQQAASNAAAAAAIKFEHSKFDSPLDSPHFSELSRTGDNCCSANWINSSYLRTGSPVQRTYHPAWPARTPFGTGLPDYRCNAVATAAATGHHDALGSMGPLYMPSNAGFVGAPTYADMYPITTESTTYRINPQTGKTRTKDKYRVVYTDRQRAELENEFRSNQYITIRRKTELASLVGLSERQVKIWFQNRRAKERKVARKGGVRLSSSADSDISLKSPCPTSP</sequence>
<feature type="domain" description="Homeobox" evidence="10">
    <location>
        <begin position="182"/>
        <end position="242"/>
    </location>
</feature>
<dbReference type="InterPro" id="IPR009057">
    <property type="entry name" value="Homeodomain-like_sf"/>
</dbReference>
<evidence type="ECO:0000256" key="3">
    <source>
        <dbReference type="ARBA" id="ARBA00022473"/>
    </source>
</evidence>
<keyword evidence="3" id="KW-0217">Developmental protein</keyword>
<feature type="compositionally biased region" description="Polar residues" evidence="9">
    <location>
        <begin position="14"/>
        <end position="28"/>
    </location>
</feature>
<organism evidence="11">
    <name type="scientific">Hofstenia miamia</name>
    <name type="common">Three-banded panther worm</name>
    <dbReference type="NCBI Taxonomy" id="442651"/>
    <lineage>
        <taxon>Eukaryota</taxon>
        <taxon>Metazoa</taxon>
        <taxon>Xenacoelomorpha</taxon>
        <taxon>Acoelomorpha</taxon>
        <taxon>Acoela</taxon>
        <taxon>Hofsteniidae</taxon>
        <taxon>Hofstenia</taxon>
    </lineage>
</organism>
<dbReference type="PRINTS" id="PR00031">
    <property type="entry name" value="HTHREPRESSR"/>
</dbReference>
<dbReference type="InterPro" id="IPR000047">
    <property type="entry name" value="HTH_motif"/>
</dbReference>
<dbReference type="PROSITE" id="PS00027">
    <property type="entry name" value="HOMEOBOX_1"/>
    <property type="match status" value="1"/>
</dbReference>
<evidence type="ECO:0000256" key="4">
    <source>
        <dbReference type="ARBA" id="ARBA00023125"/>
    </source>
</evidence>
<evidence type="ECO:0000256" key="1">
    <source>
        <dbReference type="ARBA" id="ARBA00004123"/>
    </source>
</evidence>
<keyword evidence="5 7" id="KW-0371">Homeobox</keyword>
<dbReference type="PANTHER" id="PTHR24332:SF9">
    <property type="entry name" value="HOMEOTIC PROTEIN CAUDAL"/>
    <property type="match status" value="1"/>
</dbReference>
<reference evidence="11" key="1">
    <citation type="journal article" date="2019" name="PLoS Genet.">
        <title>A small set of conserved genes, including sp5 and Hox, are activated by Wnt signaling in the posterior of planarians and acoels.</title>
        <authorList>
            <person name="Tewari A.G."/>
            <person name="Owen J.H."/>
            <person name="Petersen C.P."/>
            <person name="Wagner D.E."/>
            <person name="Reddien P.W."/>
        </authorList>
    </citation>
    <scope>NUCLEOTIDE SEQUENCE</scope>
</reference>
<proteinExistence type="evidence at transcript level"/>
<dbReference type="SMART" id="SM00389">
    <property type="entry name" value="HOX"/>
    <property type="match status" value="1"/>
</dbReference>
<dbReference type="FunFam" id="1.10.10.60:FF:000574">
    <property type="entry name" value="Homeobox protein CHOX-CAD2"/>
    <property type="match status" value="1"/>
</dbReference>
<dbReference type="GO" id="GO:0009887">
    <property type="term" value="P:animal organ morphogenesis"/>
    <property type="evidence" value="ECO:0007669"/>
    <property type="project" value="TreeGrafter"/>
</dbReference>
<dbReference type="InterPro" id="IPR047152">
    <property type="entry name" value="Caudal_homeobox"/>
</dbReference>
<dbReference type="GO" id="GO:0030154">
    <property type="term" value="P:cell differentiation"/>
    <property type="evidence" value="ECO:0007669"/>
    <property type="project" value="TreeGrafter"/>
</dbReference>
<dbReference type="GO" id="GO:0000977">
    <property type="term" value="F:RNA polymerase II transcription regulatory region sequence-specific DNA binding"/>
    <property type="evidence" value="ECO:0007669"/>
    <property type="project" value="TreeGrafter"/>
</dbReference>
<dbReference type="Pfam" id="PF00046">
    <property type="entry name" value="Homeodomain"/>
    <property type="match status" value="1"/>
</dbReference>
<dbReference type="InterPro" id="IPR001356">
    <property type="entry name" value="HD"/>
</dbReference>
<dbReference type="PRINTS" id="PR00024">
    <property type="entry name" value="HOMEOBOX"/>
</dbReference>
<dbReference type="GO" id="GO:0005634">
    <property type="term" value="C:nucleus"/>
    <property type="evidence" value="ECO:0007669"/>
    <property type="project" value="UniProtKB-SubCell"/>
</dbReference>
<evidence type="ECO:0000256" key="5">
    <source>
        <dbReference type="ARBA" id="ARBA00023155"/>
    </source>
</evidence>
<evidence type="ECO:0000259" key="10">
    <source>
        <dbReference type="PROSITE" id="PS50071"/>
    </source>
</evidence>
<feature type="region of interest" description="Disordered" evidence="9">
    <location>
        <begin position="242"/>
        <end position="268"/>
    </location>
</feature>
<feature type="compositionally biased region" description="Basic and acidic residues" evidence="9">
    <location>
        <begin position="1"/>
        <end position="12"/>
    </location>
</feature>
<comment type="similarity">
    <text evidence="2">Belongs to the Caudal homeobox family.</text>
</comment>
<dbReference type="SUPFAM" id="SSF46689">
    <property type="entry name" value="Homeodomain-like"/>
    <property type="match status" value="1"/>
</dbReference>
<dbReference type="InterPro" id="IPR020479">
    <property type="entry name" value="HD_metazoa"/>
</dbReference>
<dbReference type="AlphaFoldDB" id="A0A5P8I4K6"/>